<organism evidence="1">
    <name type="scientific">Anguilla anguilla</name>
    <name type="common">European freshwater eel</name>
    <name type="synonym">Muraena anguilla</name>
    <dbReference type="NCBI Taxonomy" id="7936"/>
    <lineage>
        <taxon>Eukaryota</taxon>
        <taxon>Metazoa</taxon>
        <taxon>Chordata</taxon>
        <taxon>Craniata</taxon>
        <taxon>Vertebrata</taxon>
        <taxon>Euteleostomi</taxon>
        <taxon>Actinopterygii</taxon>
        <taxon>Neopterygii</taxon>
        <taxon>Teleostei</taxon>
        <taxon>Anguilliformes</taxon>
        <taxon>Anguillidae</taxon>
        <taxon>Anguilla</taxon>
    </lineage>
</organism>
<sequence length="34" mass="3900">MTIGRSEASKMSSYQILESSRLFKKAVDLVYVNF</sequence>
<proteinExistence type="predicted"/>
<evidence type="ECO:0000313" key="1">
    <source>
        <dbReference type="EMBL" id="JAI06751.1"/>
    </source>
</evidence>
<accession>A0A0E9XY48</accession>
<dbReference type="AlphaFoldDB" id="A0A0E9XY48"/>
<reference evidence="1" key="1">
    <citation type="submission" date="2014-11" db="EMBL/GenBank/DDBJ databases">
        <authorList>
            <person name="Amaro Gonzalez C."/>
        </authorList>
    </citation>
    <scope>NUCLEOTIDE SEQUENCE</scope>
</reference>
<protein>
    <submittedName>
        <fullName evidence="1">Uncharacterized protein</fullName>
    </submittedName>
</protein>
<dbReference type="EMBL" id="GBXM01001827">
    <property type="protein sequence ID" value="JAI06751.1"/>
    <property type="molecule type" value="Transcribed_RNA"/>
</dbReference>
<name>A0A0E9XY48_ANGAN</name>
<reference evidence="1" key="2">
    <citation type="journal article" date="2015" name="Fish Shellfish Immunol.">
        <title>Early steps in the European eel (Anguilla anguilla)-Vibrio vulnificus interaction in the gills: Role of the RtxA13 toxin.</title>
        <authorList>
            <person name="Callol A."/>
            <person name="Pajuelo D."/>
            <person name="Ebbesson L."/>
            <person name="Teles M."/>
            <person name="MacKenzie S."/>
            <person name="Amaro C."/>
        </authorList>
    </citation>
    <scope>NUCLEOTIDE SEQUENCE</scope>
</reference>